<evidence type="ECO:0000256" key="1">
    <source>
        <dbReference type="SAM" id="Phobius"/>
    </source>
</evidence>
<keyword evidence="1" id="KW-1133">Transmembrane helix</keyword>
<accession>A0ABX5GMD4</accession>
<proteinExistence type="predicted"/>
<protein>
    <submittedName>
        <fullName evidence="2">Uncharacterized protein</fullName>
    </submittedName>
</protein>
<dbReference type="RefSeq" id="WP_045038851.1">
    <property type="nucleotide sequence ID" value="NZ_JZSR01000066.1"/>
</dbReference>
<sequence>MEQKIAHLTFIQGVINRMGQNSFLLKGWSVTIVAALFALAAQGANKQFVLVAYFPAFMFWLLDAFFLHQEKLFRKLYEKVASGEIPSDKFTLNTVLIKTQVEPYFAVVFSKTLLPFYGCIIGVLLFVMFGIFF</sequence>
<dbReference type="EMBL" id="PYOP01000057">
    <property type="protein sequence ID" value="PSW90493.1"/>
    <property type="molecule type" value="Genomic_DNA"/>
</dbReference>
<evidence type="ECO:0000313" key="3">
    <source>
        <dbReference type="Proteomes" id="UP000241190"/>
    </source>
</evidence>
<name>A0ABX5GMD4_9GAMM</name>
<feature type="transmembrane region" description="Helical" evidence="1">
    <location>
        <begin position="113"/>
        <end position="132"/>
    </location>
</feature>
<dbReference type="Proteomes" id="UP000241190">
    <property type="component" value="Unassembled WGS sequence"/>
</dbReference>
<feature type="transmembrane region" description="Helical" evidence="1">
    <location>
        <begin position="47"/>
        <end position="67"/>
    </location>
</feature>
<evidence type="ECO:0000313" key="2">
    <source>
        <dbReference type="EMBL" id="PSW90493.1"/>
    </source>
</evidence>
<keyword evidence="1" id="KW-0472">Membrane</keyword>
<comment type="caution">
    <text evidence="2">The sequence shown here is derived from an EMBL/GenBank/DDBJ whole genome shotgun (WGS) entry which is preliminary data.</text>
</comment>
<keyword evidence="3" id="KW-1185">Reference proteome</keyword>
<keyword evidence="1" id="KW-0812">Transmembrane</keyword>
<reference evidence="2 3" key="1">
    <citation type="submission" date="2018-03" db="EMBL/GenBank/DDBJ databases">
        <title>Whole genome sequencing of Histamine producing bacteria.</title>
        <authorList>
            <person name="Butler K."/>
        </authorList>
    </citation>
    <scope>NUCLEOTIDE SEQUENCE [LARGE SCALE GENOMIC DNA]</scope>
    <source>
        <strain evidence="2 3">ATCC 51761</strain>
    </source>
</reference>
<gene>
    <name evidence="2" type="ORF">C9J52_19615</name>
</gene>
<feature type="transmembrane region" description="Helical" evidence="1">
    <location>
        <begin position="23"/>
        <end position="41"/>
    </location>
</feature>
<organism evidence="2 3">
    <name type="scientific">Photobacterium iliopiscarium</name>
    <dbReference type="NCBI Taxonomy" id="56192"/>
    <lineage>
        <taxon>Bacteria</taxon>
        <taxon>Pseudomonadati</taxon>
        <taxon>Pseudomonadota</taxon>
        <taxon>Gammaproteobacteria</taxon>
        <taxon>Vibrionales</taxon>
        <taxon>Vibrionaceae</taxon>
        <taxon>Photobacterium</taxon>
    </lineage>
</organism>